<dbReference type="GO" id="GO:0005886">
    <property type="term" value="C:plasma membrane"/>
    <property type="evidence" value="ECO:0007669"/>
    <property type="project" value="UniProtKB-SubCell"/>
</dbReference>
<reference evidence="9" key="1">
    <citation type="submission" date="2020-05" db="EMBL/GenBank/DDBJ databases">
        <authorList>
            <person name="Chiriac C."/>
            <person name="Salcher M."/>
            <person name="Ghai R."/>
            <person name="Kavagutti S V."/>
        </authorList>
    </citation>
    <scope>NUCLEOTIDE SEQUENCE</scope>
</reference>
<proteinExistence type="predicted"/>
<evidence type="ECO:0000256" key="1">
    <source>
        <dbReference type="ARBA" id="ARBA00004651"/>
    </source>
</evidence>
<feature type="transmembrane region" description="Helical" evidence="8">
    <location>
        <begin position="123"/>
        <end position="144"/>
    </location>
</feature>
<feature type="transmembrane region" description="Helical" evidence="8">
    <location>
        <begin position="329"/>
        <end position="350"/>
    </location>
</feature>
<keyword evidence="7 8" id="KW-0472">Membrane</keyword>
<evidence type="ECO:0000256" key="3">
    <source>
        <dbReference type="ARBA" id="ARBA00022475"/>
    </source>
</evidence>
<accession>A0A6J7K8D5</accession>
<evidence type="ECO:0000256" key="5">
    <source>
        <dbReference type="ARBA" id="ARBA00022692"/>
    </source>
</evidence>
<sequence>MSTPTTSPAPAGPGGLAPKIAAEEEARVSAGRRVVDRLIRARELGLLVVLALIVFATGVIEPNFLDADSLKQTVLNVAIIAVMTAGMTLVIVTRNIDLSVGSILGLSAFVCGDFLTKNPDVPWPVGVVIAVVIGAACGLLNGVLVTWGRVPALVVTLGTMYALRGVAFLVTDGRQINAETLPDSFLTAGSGDLFFGIPTLIIVAVVVILLFWFVARDYAWGRQLYAIGSSGRSGGQAAKLAGLKSDRRVTQAFVISGALAGLGGAMFAARYGTVDATAGQGYELRVIGAAVVGGVAIAGGSGSVLGAALGAVVLGTIQTALIVLRIDDFWQQAIVGLLIIVAIALDRLIAKQSEALLRQRSARRRTAA</sequence>
<feature type="transmembrane region" description="Helical" evidence="8">
    <location>
        <begin position="284"/>
        <end position="317"/>
    </location>
</feature>
<protein>
    <submittedName>
        <fullName evidence="9">Unannotated protein</fullName>
    </submittedName>
</protein>
<dbReference type="PANTHER" id="PTHR32196:SF29">
    <property type="entry name" value="AUTOINDUCER 2 IMPORT SYSTEM PERMEASE PROTEIN LSRC"/>
    <property type="match status" value="1"/>
</dbReference>
<comment type="subcellular location">
    <subcellularLocation>
        <location evidence="1">Cell membrane</location>
        <topology evidence="1">Multi-pass membrane protein</topology>
    </subcellularLocation>
</comment>
<feature type="transmembrane region" description="Helical" evidence="8">
    <location>
        <begin position="44"/>
        <end position="61"/>
    </location>
</feature>
<evidence type="ECO:0000313" key="9">
    <source>
        <dbReference type="EMBL" id="CAB4952340.1"/>
    </source>
</evidence>
<keyword evidence="4" id="KW-0997">Cell inner membrane</keyword>
<dbReference type="AlphaFoldDB" id="A0A6J7K8D5"/>
<keyword evidence="5 8" id="KW-0812">Transmembrane</keyword>
<feature type="transmembrane region" description="Helical" evidence="8">
    <location>
        <begin position="150"/>
        <end position="171"/>
    </location>
</feature>
<keyword evidence="6 8" id="KW-1133">Transmembrane helix</keyword>
<evidence type="ECO:0000256" key="8">
    <source>
        <dbReference type="SAM" id="Phobius"/>
    </source>
</evidence>
<feature type="transmembrane region" description="Helical" evidence="8">
    <location>
        <begin position="252"/>
        <end position="272"/>
    </location>
</feature>
<evidence type="ECO:0000256" key="7">
    <source>
        <dbReference type="ARBA" id="ARBA00023136"/>
    </source>
</evidence>
<dbReference type="EMBL" id="CAFBMK010000358">
    <property type="protein sequence ID" value="CAB4952340.1"/>
    <property type="molecule type" value="Genomic_DNA"/>
</dbReference>
<gene>
    <name evidence="9" type="ORF">UFOPK3564_03562</name>
</gene>
<dbReference type="InterPro" id="IPR001851">
    <property type="entry name" value="ABC_transp_permease"/>
</dbReference>
<feature type="transmembrane region" description="Helical" evidence="8">
    <location>
        <begin position="73"/>
        <end position="92"/>
    </location>
</feature>
<evidence type="ECO:0000256" key="6">
    <source>
        <dbReference type="ARBA" id="ARBA00022989"/>
    </source>
</evidence>
<dbReference type="CDD" id="cd06579">
    <property type="entry name" value="TM_PBP1_transp_AraH_like"/>
    <property type="match status" value="1"/>
</dbReference>
<feature type="transmembrane region" description="Helical" evidence="8">
    <location>
        <begin position="192"/>
        <end position="215"/>
    </location>
</feature>
<name>A0A6J7K8D5_9ZZZZ</name>
<evidence type="ECO:0000256" key="2">
    <source>
        <dbReference type="ARBA" id="ARBA00022448"/>
    </source>
</evidence>
<keyword evidence="3" id="KW-1003">Cell membrane</keyword>
<evidence type="ECO:0000256" key="4">
    <source>
        <dbReference type="ARBA" id="ARBA00022519"/>
    </source>
</evidence>
<keyword evidence="2" id="KW-0813">Transport</keyword>
<dbReference type="GO" id="GO:0022857">
    <property type="term" value="F:transmembrane transporter activity"/>
    <property type="evidence" value="ECO:0007669"/>
    <property type="project" value="InterPro"/>
</dbReference>
<organism evidence="9">
    <name type="scientific">freshwater metagenome</name>
    <dbReference type="NCBI Taxonomy" id="449393"/>
    <lineage>
        <taxon>unclassified sequences</taxon>
        <taxon>metagenomes</taxon>
        <taxon>ecological metagenomes</taxon>
    </lineage>
</organism>
<dbReference type="Pfam" id="PF02653">
    <property type="entry name" value="BPD_transp_2"/>
    <property type="match status" value="1"/>
</dbReference>
<dbReference type="PANTHER" id="PTHR32196">
    <property type="entry name" value="ABC TRANSPORTER PERMEASE PROTEIN YPHD-RELATED-RELATED"/>
    <property type="match status" value="1"/>
</dbReference>